<dbReference type="EMBL" id="CAJVCH010563308">
    <property type="protein sequence ID" value="CAG7832053.1"/>
    <property type="molecule type" value="Genomic_DNA"/>
</dbReference>
<accession>A0A8J2LB57</accession>
<dbReference type="AlphaFoldDB" id="A0A8J2LB57"/>
<gene>
    <name evidence="2" type="ORF">AFUS01_LOCUS41762</name>
</gene>
<reference evidence="2" key="1">
    <citation type="submission" date="2021-06" db="EMBL/GenBank/DDBJ databases">
        <authorList>
            <person name="Hodson N. C."/>
            <person name="Mongue J. A."/>
            <person name="Jaron S. K."/>
        </authorList>
    </citation>
    <scope>NUCLEOTIDE SEQUENCE</scope>
</reference>
<dbReference type="Proteomes" id="UP000708208">
    <property type="component" value="Unassembled WGS sequence"/>
</dbReference>
<protein>
    <submittedName>
        <fullName evidence="2">Uncharacterized protein</fullName>
    </submittedName>
</protein>
<comment type="caution">
    <text evidence="2">The sequence shown here is derived from an EMBL/GenBank/DDBJ whole genome shotgun (WGS) entry which is preliminary data.</text>
</comment>
<organism evidence="2 3">
    <name type="scientific">Allacma fusca</name>
    <dbReference type="NCBI Taxonomy" id="39272"/>
    <lineage>
        <taxon>Eukaryota</taxon>
        <taxon>Metazoa</taxon>
        <taxon>Ecdysozoa</taxon>
        <taxon>Arthropoda</taxon>
        <taxon>Hexapoda</taxon>
        <taxon>Collembola</taxon>
        <taxon>Symphypleona</taxon>
        <taxon>Sminthuridae</taxon>
        <taxon>Allacma</taxon>
    </lineage>
</organism>
<evidence type="ECO:0000313" key="3">
    <source>
        <dbReference type="Proteomes" id="UP000708208"/>
    </source>
</evidence>
<sequence>MIGCDTKALSITLVKSNGPVFGSRLAYFLKKKILKSQNRSQSTSVCSWNIYHHSLSSSTVANQFRAKPEPDYEEASGGRREEEKSAEITCT</sequence>
<proteinExistence type="predicted"/>
<evidence type="ECO:0000256" key="1">
    <source>
        <dbReference type="SAM" id="MobiDB-lite"/>
    </source>
</evidence>
<keyword evidence="3" id="KW-1185">Reference proteome</keyword>
<evidence type="ECO:0000313" key="2">
    <source>
        <dbReference type="EMBL" id="CAG7832053.1"/>
    </source>
</evidence>
<feature type="compositionally biased region" description="Basic and acidic residues" evidence="1">
    <location>
        <begin position="66"/>
        <end position="91"/>
    </location>
</feature>
<name>A0A8J2LB57_9HEXA</name>
<feature type="region of interest" description="Disordered" evidence="1">
    <location>
        <begin position="61"/>
        <end position="91"/>
    </location>
</feature>